<dbReference type="EC" id="2.3.2.31" evidence="3"/>
<dbReference type="UniPathway" id="UPA00143"/>
<keyword evidence="7" id="KW-0863">Zinc-finger</keyword>
<dbReference type="SMART" id="SM00647">
    <property type="entry name" value="IBR"/>
    <property type="match status" value="1"/>
</dbReference>
<name>A0A103YEN7_CYNCS</name>
<keyword evidence="12" id="KW-1185">Reference proteome</keyword>
<evidence type="ECO:0000256" key="7">
    <source>
        <dbReference type="ARBA" id="ARBA00022771"/>
    </source>
</evidence>
<dbReference type="InterPro" id="IPR002867">
    <property type="entry name" value="IBR_dom"/>
</dbReference>
<evidence type="ECO:0000256" key="8">
    <source>
        <dbReference type="ARBA" id="ARBA00022786"/>
    </source>
</evidence>
<comment type="cofactor">
    <cofactor evidence="2">
        <name>Zn(2+)</name>
        <dbReference type="ChEBI" id="CHEBI:29105"/>
    </cofactor>
</comment>
<dbReference type="PANTHER" id="PTHR11685">
    <property type="entry name" value="RBR FAMILY RING FINGER AND IBR DOMAIN-CONTAINING"/>
    <property type="match status" value="1"/>
</dbReference>
<gene>
    <name evidence="11" type="ORF">Ccrd_013948</name>
</gene>
<evidence type="ECO:0000256" key="9">
    <source>
        <dbReference type="ARBA" id="ARBA00022833"/>
    </source>
</evidence>
<keyword evidence="8" id="KW-0833">Ubl conjugation pathway</keyword>
<evidence type="ECO:0000259" key="10">
    <source>
        <dbReference type="PROSITE" id="PS51873"/>
    </source>
</evidence>
<dbReference type="InterPro" id="IPR044066">
    <property type="entry name" value="TRIAD_supradom"/>
</dbReference>
<evidence type="ECO:0000256" key="3">
    <source>
        <dbReference type="ARBA" id="ARBA00012251"/>
    </source>
</evidence>
<dbReference type="InterPro" id="IPR031127">
    <property type="entry name" value="E3_UB_ligase_RBR"/>
</dbReference>
<evidence type="ECO:0000313" key="12">
    <source>
        <dbReference type="Proteomes" id="UP000243975"/>
    </source>
</evidence>
<comment type="caution">
    <text evidence="11">The sequence shown here is derived from an EMBL/GenBank/DDBJ whole genome shotgun (WGS) entry which is preliminary data.</text>
</comment>
<reference evidence="11 12" key="1">
    <citation type="journal article" date="2016" name="Sci. Rep.">
        <title>The genome sequence of the outbreeding globe artichoke constructed de novo incorporating a phase-aware low-pass sequencing strategy of F1 progeny.</title>
        <authorList>
            <person name="Scaglione D."/>
            <person name="Reyes-Chin-Wo S."/>
            <person name="Acquadro A."/>
            <person name="Froenicke L."/>
            <person name="Portis E."/>
            <person name="Beitel C."/>
            <person name="Tirone M."/>
            <person name="Mauro R."/>
            <person name="Lo Monaco A."/>
            <person name="Mauromicale G."/>
            <person name="Faccioli P."/>
            <person name="Cattivelli L."/>
            <person name="Rieseberg L."/>
            <person name="Michelmore R."/>
            <person name="Lanteri S."/>
        </authorList>
    </citation>
    <scope>NUCLEOTIDE SEQUENCE [LARGE SCALE GENOMIC DNA]</scope>
    <source>
        <strain evidence="11">2C</strain>
    </source>
</reference>
<dbReference type="Pfam" id="PF01485">
    <property type="entry name" value="IBR"/>
    <property type="match status" value="1"/>
</dbReference>
<comment type="catalytic activity">
    <reaction evidence="1">
        <text>[E2 ubiquitin-conjugating enzyme]-S-ubiquitinyl-L-cysteine + [acceptor protein]-L-lysine = [E2 ubiquitin-conjugating enzyme]-L-cysteine + [acceptor protein]-N(6)-ubiquitinyl-L-lysine.</text>
        <dbReference type="EC" id="2.3.2.31"/>
    </reaction>
</comment>
<evidence type="ECO:0000256" key="5">
    <source>
        <dbReference type="ARBA" id="ARBA00022723"/>
    </source>
</evidence>
<dbReference type="GO" id="GO:0061630">
    <property type="term" value="F:ubiquitin protein ligase activity"/>
    <property type="evidence" value="ECO:0007669"/>
    <property type="project" value="UniProtKB-EC"/>
</dbReference>
<dbReference type="GO" id="GO:0008270">
    <property type="term" value="F:zinc ion binding"/>
    <property type="evidence" value="ECO:0007669"/>
    <property type="project" value="UniProtKB-KW"/>
</dbReference>
<organism evidence="11 12">
    <name type="scientific">Cynara cardunculus var. scolymus</name>
    <name type="common">Globe artichoke</name>
    <name type="synonym">Cynara scolymus</name>
    <dbReference type="NCBI Taxonomy" id="59895"/>
    <lineage>
        <taxon>Eukaryota</taxon>
        <taxon>Viridiplantae</taxon>
        <taxon>Streptophyta</taxon>
        <taxon>Embryophyta</taxon>
        <taxon>Tracheophyta</taxon>
        <taxon>Spermatophyta</taxon>
        <taxon>Magnoliopsida</taxon>
        <taxon>eudicotyledons</taxon>
        <taxon>Gunneridae</taxon>
        <taxon>Pentapetalae</taxon>
        <taxon>asterids</taxon>
        <taxon>campanulids</taxon>
        <taxon>Asterales</taxon>
        <taxon>Asteraceae</taxon>
        <taxon>Carduoideae</taxon>
        <taxon>Cardueae</taxon>
        <taxon>Carduinae</taxon>
        <taxon>Cynara</taxon>
    </lineage>
</organism>
<proteinExistence type="predicted"/>
<evidence type="ECO:0000256" key="2">
    <source>
        <dbReference type="ARBA" id="ARBA00001947"/>
    </source>
</evidence>
<keyword evidence="4" id="KW-0808">Transferase</keyword>
<keyword evidence="6" id="KW-0677">Repeat</keyword>
<sequence>MIKYIQMKLDDNLSDIKCPAMACNHSLEPLSCRPKIARQLFDKWCDVLCESAVLKLDRVYCPNQDCSELIVNECGERDLKRCLCPNCMKPFCFWCKVPWHAGYMCEESGETRDENDVAFGVLAERKGWIRCPTCQHFVELADGCTIVRCSYESKLVDSISKEILETLCDGPLDVTKEVEVLVLLLEKSSEKVNMDSKSLACMNNLRILQVCYLELKNLEHTIERNQWNESEVKFDLKLWDESKVKFSGILEFLSNELRLFYWHGCPFKFLPSEFCPVNIVAIDMSYSPIESLWTTPKVFTCSYIYFPT</sequence>
<feature type="domain" description="RING-type" evidence="10">
    <location>
        <begin position="1"/>
        <end position="176"/>
    </location>
</feature>
<evidence type="ECO:0000256" key="4">
    <source>
        <dbReference type="ARBA" id="ARBA00022679"/>
    </source>
</evidence>
<dbReference type="Proteomes" id="UP000243975">
    <property type="component" value="Unassembled WGS sequence"/>
</dbReference>
<protein>
    <recommendedName>
        <fullName evidence="3">RBR-type E3 ubiquitin transferase</fullName>
        <ecNumber evidence="3">2.3.2.31</ecNumber>
    </recommendedName>
</protein>
<dbReference type="STRING" id="59895.A0A103YEN7"/>
<evidence type="ECO:0000256" key="6">
    <source>
        <dbReference type="ARBA" id="ARBA00022737"/>
    </source>
</evidence>
<dbReference type="SUPFAM" id="SSF57850">
    <property type="entry name" value="RING/U-box"/>
    <property type="match status" value="1"/>
</dbReference>
<keyword evidence="9" id="KW-0862">Zinc</keyword>
<dbReference type="AlphaFoldDB" id="A0A103YEN7"/>
<dbReference type="Gramene" id="KVI07686">
    <property type="protein sequence ID" value="KVI07686"/>
    <property type="gene ID" value="Ccrd_013948"/>
</dbReference>
<accession>A0A103YEN7</accession>
<dbReference type="GO" id="GO:0016567">
    <property type="term" value="P:protein ubiquitination"/>
    <property type="evidence" value="ECO:0007669"/>
    <property type="project" value="UniProtKB-UniPathway"/>
</dbReference>
<dbReference type="EMBL" id="LEKV01001495">
    <property type="protein sequence ID" value="KVI07686.1"/>
    <property type="molecule type" value="Genomic_DNA"/>
</dbReference>
<evidence type="ECO:0000313" key="11">
    <source>
        <dbReference type="EMBL" id="KVI07686.1"/>
    </source>
</evidence>
<keyword evidence="5" id="KW-0479">Metal-binding</keyword>
<dbReference type="PROSITE" id="PS51873">
    <property type="entry name" value="TRIAD"/>
    <property type="match status" value="1"/>
</dbReference>
<evidence type="ECO:0000256" key="1">
    <source>
        <dbReference type="ARBA" id="ARBA00001798"/>
    </source>
</evidence>